<dbReference type="Pfam" id="PF00172">
    <property type="entry name" value="Zn_clus"/>
    <property type="match status" value="1"/>
</dbReference>
<dbReference type="SMART" id="SM00906">
    <property type="entry name" value="Fungal_trans"/>
    <property type="match status" value="1"/>
</dbReference>
<dbReference type="AlphaFoldDB" id="A0A1G4J6M9"/>
<evidence type="ECO:0000256" key="3">
    <source>
        <dbReference type="ARBA" id="ARBA00023015"/>
    </source>
</evidence>
<dbReference type="CDD" id="cd12148">
    <property type="entry name" value="fungal_TF_MHR"/>
    <property type="match status" value="1"/>
</dbReference>
<organism evidence="9 10">
    <name type="scientific">Lachancea mirantina</name>
    <dbReference type="NCBI Taxonomy" id="1230905"/>
    <lineage>
        <taxon>Eukaryota</taxon>
        <taxon>Fungi</taxon>
        <taxon>Dikarya</taxon>
        <taxon>Ascomycota</taxon>
        <taxon>Saccharomycotina</taxon>
        <taxon>Saccharomycetes</taxon>
        <taxon>Saccharomycetales</taxon>
        <taxon>Saccharomycetaceae</taxon>
        <taxon>Lachancea</taxon>
    </lineage>
</organism>
<feature type="region of interest" description="Disordered" evidence="7">
    <location>
        <begin position="71"/>
        <end position="93"/>
    </location>
</feature>
<keyword evidence="10" id="KW-1185">Reference proteome</keyword>
<dbReference type="SMART" id="SM00066">
    <property type="entry name" value="GAL4"/>
    <property type="match status" value="1"/>
</dbReference>
<dbReference type="Proteomes" id="UP000191024">
    <property type="component" value="Chromosome C"/>
</dbReference>
<name>A0A1G4J6M9_9SACH</name>
<dbReference type="InterPro" id="IPR001138">
    <property type="entry name" value="Zn2Cys6_DnaBD"/>
</dbReference>
<evidence type="ECO:0000256" key="7">
    <source>
        <dbReference type="SAM" id="MobiDB-lite"/>
    </source>
</evidence>
<keyword evidence="6" id="KW-0539">Nucleus</keyword>
<dbReference type="PROSITE" id="PS50048">
    <property type="entry name" value="ZN2_CY6_FUNGAL_2"/>
    <property type="match status" value="1"/>
</dbReference>
<dbReference type="GO" id="GO:0009410">
    <property type="term" value="P:response to xenobiotic stimulus"/>
    <property type="evidence" value="ECO:0007669"/>
    <property type="project" value="TreeGrafter"/>
</dbReference>
<reference evidence="10" key="1">
    <citation type="submission" date="2016-03" db="EMBL/GenBank/DDBJ databases">
        <authorList>
            <person name="Devillers H."/>
        </authorList>
    </citation>
    <scope>NUCLEOTIDE SEQUENCE [LARGE SCALE GENOMIC DNA]</scope>
</reference>
<dbReference type="InterPro" id="IPR052478">
    <property type="entry name" value="Metabolite_Synth_Reg"/>
</dbReference>
<dbReference type="InterPro" id="IPR007219">
    <property type="entry name" value="XnlR_reg_dom"/>
</dbReference>
<keyword evidence="4" id="KW-0238">DNA-binding</keyword>
<evidence type="ECO:0000313" key="10">
    <source>
        <dbReference type="Proteomes" id="UP000191024"/>
    </source>
</evidence>
<dbReference type="GO" id="GO:0006351">
    <property type="term" value="P:DNA-templated transcription"/>
    <property type="evidence" value="ECO:0007669"/>
    <property type="project" value="InterPro"/>
</dbReference>
<feature type="region of interest" description="Disordered" evidence="7">
    <location>
        <begin position="516"/>
        <end position="535"/>
    </location>
</feature>
<keyword evidence="3" id="KW-0805">Transcription regulation</keyword>
<feature type="compositionally biased region" description="Polar residues" evidence="7">
    <location>
        <begin position="74"/>
        <end position="86"/>
    </location>
</feature>
<dbReference type="Pfam" id="PF04082">
    <property type="entry name" value="Fungal_trans"/>
    <property type="match status" value="1"/>
</dbReference>
<dbReference type="OrthoDB" id="2428527at2759"/>
<dbReference type="GO" id="GO:0000981">
    <property type="term" value="F:DNA-binding transcription factor activity, RNA polymerase II-specific"/>
    <property type="evidence" value="ECO:0007669"/>
    <property type="project" value="InterPro"/>
</dbReference>
<evidence type="ECO:0000256" key="5">
    <source>
        <dbReference type="ARBA" id="ARBA00023163"/>
    </source>
</evidence>
<sequence length="551" mass="61903">MKKSFALSAGPQRKRLRVRSACIPCRQRKRKCDNGKPCGMCSTFEYACHYDVDEGPSAPFVKKISHIGGDTRTRSSLAKPSTASDSSEVENLATSTQLKTDTGILDPSRSRYMSLNSAVAFPHSLGLELQSTNPPHLHSFAWNCGIRLEEKSDSYPHLTEFITKEDAQRYTDKFFSVVQPLFDILDVRDFRHSSEEYWGESGRGSEFGAVVGGVIALGSFFSDNEGHPRELDIVQYSKNVLEDPKFARSPTGEQVAGSLLRTIYLRCTTRPHTAWLSSCVTMHLAEATGLHHEIDKVEIASDNYSQTFSSDRARRLFWCAWSVNTIISYEYGRTNAPLREITCKPPKESNESYITQIVQLAQLIPQEISYQSSEAQIEVLLNAIANVQELPDVHPFLSLTKADLCHCFYRRLRLLRHQLDKSDVTKIISVGTKALSSGLELVQRNENWWNALGAVFQYNCILLAIDSPDSLSCVPAAKTTFDRIVEALRTHVAFEAKTTAEILLRDSIKKKRQEIEELESADQEESGLQWPSSPTINWDALLDPSNSFYSP</sequence>
<evidence type="ECO:0000256" key="6">
    <source>
        <dbReference type="ARBA" id="ARBA00023242"/>
    </source>
</evidence>
<dbReference type="Gene3D" id="4.10.240.10">
    <property type="entry name" value="Zn(2)-C6 fungal-type DNA-binding domain"/>
    <property type="match status" value="1"/>
</dbReference>
<dbReference type="PANTHER" id="PTHR31779">
    <property type="entry name" value="2-NITROPROPANE DIOXYGENASE FAMILY, PUTATIVE (AFU_ORTHOLOGUE AFUA_2G17430)-RELATED"/>
    <property type="match status" value="1"/>
</dbReference>
<protein>
    <submittedName>
        <fullName evidence="9">LAMI_0C11078g1_1</fullName>
    </submittedName>
</protein>
<evidence type="ECO:0000256" key="1">
    <source>
        <dbReference type="ARBA" id="ARBA00022723"/>
    </source>
</evidence>
<accession>A0A1G4J6M9</accession>
<dbReference type="GO" id="GO:0008270">
    <property type="term" value="F:zinc ion binding"/>
    <property type="evidence" value="ECO:0007669"/>
    <property type="project" value="InterPro"/>
</dbReference>
<evidence type="ECO:0000259" key="8">
    <source>
        <dbReference type="PROSITE" id="PS50048"/>
    </source>
</evidence>
<evidence type="ECO:0000256" key="2">
    <source>
        <dbReference type="ARBA" id="ARBA00022833"/>
    </source>
</evidence>
<dbReference type="GO" id="GO:0003677">
    <property type="term" value="F:DNA binding"/>
    <property type="evidence" value="ECO:0007669"/>
    <property type="project" value="UniProtKB-KW"/>
</dbReference>
<evidence type="ECO:0000313" key="9">
    <source>
        <dbReference type="EMBL" id="SCU85385.1"/>
    </source>
</evidence>
<dbReference type="EMBL" id="LT598466">
    <property type="protein sequence ID" value="SCU85385.1"/>
    <property type="molecule type" value="Genomic_DNA"/>
</dbReference>
<proteinExistence type="predicted"/>
<keyword evidence="1" id="KW-0479">Metal-binding</keyword>
<keyword evidence="5" id="KW-0804">Transcription</keyword>
<feature type="domain" description="Zn(2)-C6 fungal-type" evidence="8">
    <location>
        <begin position="21"/>
        <end position="50"/>
    </location>
</feature>
<dbReference type="InterPro" id="IPR036864">
    <property type="entry name" value="Zn2-C6_fun-type_DNA-bd_sf"/>
</dbReference>
<gene>
    <name evidence="9" type="ORF">LAMI_0C11078G</name>
</gene>
<dbReference type="PROSITE" id="PS00463">
    <property type="entry name" value="ZN2_CY6_FUNGAL_1"/>
    <property type="match status" value="1"/>
</dbReference>
<dbReference type="PANTHER" id="PTHR31779:SF3">
    <property type="entry name" value="PROTEIN RDR1"/>
    <property type="match status" value="1"/>
</dbReference>
<keyword evidence="2" id="KW-0862">Zinc</keyword>
<feature type="compositionally biased region" description="Acidic residues" evidence="7">
    <location>
        <begin position="516"/>
        <end position="525"/>
    </location>
</feature>
<dbReference type="SUPFAM" id="SSF57701">
    <property type="entry name" value="Zn2/Cys6 DNA-binding domain"/>
    <property type="match status" value="1"/>
</dbReference>
<evidence type="ECO:0000256" key="4">
    <source>
        <dbReference type="ARBA" id="ARBA00023125"/>
    </source>
</evidence>
<dbReference type="CDD" id="cd00067">
    <property type="entry name" value="GAL4"/>
    <property type="match status" value="1"/>
</dbReference>